<dbReference type="Proteomes" id="UP001310692">
    <property type="component" value="Unassembled WGS sequence"/>
</dbReference>
<dbReference type="EMBL" id="JAZDRO010000002">
    <property type="protein sequence ID" value="MEE2566307.1"/>
    <property type="molecule type" value="Genomic_DNA"/>
</dbReference>
<evidence type="ECO:0000256" key="1">
    <source>
        <dbReference type="SAM" id="SignalP"/>
    </source>
</evidence>
<dbReference type="RefSeq" id="WP_330195847.1">
    <property type="nucleotide sequence ID" value="NZ_JAZDRO010000002.1"/>
</dbReference>
<feature type="chain" id="PRO_5046041301" description="4Fe-4S ferredoxin-type domain-containing protein" evidence="1">
    <location>
        <begin position="23"/>
        <end position="64"/>
    </location>
</feature>
<organism evidence="2 3">
    <name type="scientific">Hyphobacterium marinum</name>
    <dbReference type="NCBI Taxonomy" id="3116574"/>
    <lineage>
        <taxon>Bacteria</taxon>
        <taxon>Pseudomonadati</taxon>
        <taxon>Pseudomonadota</taxon>
        <taxon>Alphaproteobacteria</taxon>
        <taxon>Maricaulales</taxon>
        <taxon>Maricaulaceae</taxon>
        <taxon>Hyphobacterium</taxon>
    </lineage>
</organism>
<keyword evidence="3" id="KW-1185">Reference proteome</keyword>
<sequence>MKLYRAAVGIVGALMLSTSVWAGCSGCVGACAFYCSNGWAGDPDGEAACYNGCTFGCAYACFPE</sequence>
<feature type="signal peptide" evidence="1">
    <location>
        <begin position="1"/>
        <end position="22"/>
    </location>
</feature>
<gene>
    <name evidence="2" type="ORF">V0U35_06405</name>
</gene>
<name>A0ABU7LXN5_9PROT</name>
<reference evidence="2 3" key="1">
    <citation type="submission" date="2024-01" db="EMBL/GenBank/DDBJ databases">
        <title>Hyphobacterium bacterium isolated from marine sediment.</title>
        <authorList>
            <person name="Zhao S."/>
        </authorList>
    </citation>
    <scope>NUCLEOTIDE SEQUENCE [LARGE SCALE GENOMIC DNA]</scope>
    <source>
        <strain evidence="2 3">Y60-23</strain>
    </source>
</reference>
<evidence type="ECO:0000313" key="2">
    <source>
        <dbReference type="EMBL" id="MEE2566307.1"/>
    </source>
</evidence>
<dbReference type="PROSITE" id="PS51257">
    <property type="entry name" value="PROKAR_LIPOPROTEIN"/>
    <property type="match status" value="1"/>
</dbReference>
<protein>
    <recommendedName>
        <fullName evidence="4">4Fe-4S ferredoxin-type domain-containing protein</fullName>
    </recommendedName>
</protein>
<comment type="caution">
    <text evidence="2">The sequence shown here is derived from an EMBL/GenBank/DDBJ whole genome shotgun (WGS) entry which is preliminary data.</text>
</comment>
<proteinExistence type="predicted"/>
<evidence type="ECO:0008006" key="4">
    <source>
        <dbReference type="Google" id="ProtNLM"/>
    </source>
</evidence>
<accession>A0ABU7LXN5</accession>
<evidence type="ECO:0000313" key="3">
    <source>
        <dbReference type="Proteomes" id="UP001310692"/>
    </source>
</evidence>
<keyword evidence="1" id="KW-0732">Signal</keyword>